<dbReference type="Proteomes" id="UP000243579">
    <property type="component" value="Unassembled WGS sequence"/>
</dbReference>
<evidence type="ECO:0000256" key="1">
    <source>
        <dbReference type="SAM" id="MobiDB-lite"/>
    </source>
</evidence>
<protein>
    <submittedName>
        <fullName evidence="3">Secreted protein</fullName>
    </submittedName>
</protein>
<reference evidence="3 5" key="1">
    <citation type="journal article" date="2014" name="Genome Biol. Evol.">
        <title>The secreted proteins of Achlya hypogyna and Thraustotheca clavata identify the ancestral oomycete secretome and reveal gene acquisitions by horizontal gene transfer.</title>
        <authorList>
            <person name="Misner I."/>
            <person name="Blouin N."/>
            <person name="Leonard G."/>
            <person name="Richards T.A."/>
            <person name="Lane C.E."/>
        </authorList>
    </citation>
    <scope>NUCLEOTIDE SEQUENCE</scope>
    <source>
        <strain evidence="3 5">ATCC 48635</strain>
    </source>
</reference>
<feature type="chain" id="PRO_5011845571" evidence="2">
    <location>
        <begin position="16"/>
        <end position="188"/>
    </location>
</feature>
<evidence type="ECO:0000313" key="5">
    <source>
        <dbReference type="Proteomes" id="UP000243579"/>
    </source>
</evidence>
<accession>A0A0A7CPE1</accession>
<dbReference type="InterPro" id="IPR002200">
    <property type="entry name" value="Elicitin"/>
</dbReference>
<evidence type="ECO:0000256" key="2">
    <source>
        <dbReference type="SAM" id="SignalP"/>
    </source>
</evidence>
<keyword evidence="5" id="KW-1185">Reference proteome</keyword>
<dbReference type="OrthoDB" id="78837at2759"/>
<feature type="signal peptide" evidence="2">
    <location>
        <begin position="1"/>
        <end position="15"/>
    </location>
</feature>
<dbReference type="SMART" id="SM01187">
    <property type="entry name" value="Elicitin"/>
    <property type="match status" value="1"/>
</dbReference>
<sequence>MKFAVLATLATAAVAFEAAANATTAPPKVTTICTSSQVSTINELESSETYNTCRSDAQKQIFDGSPTDICATPSCKVAVQGLVLQYPKCVFDNRTPYNDIQPYITACGADPTLKVTPAPTKTTRPVATLPSGSNSTDGTITVAPTTGPTITAAPRTKVAPTTAAPSGAVANTASLIALGSAALALVMA</sequence>
<organism evidence="3">
    <name type="scientific">Achlya hypogyna</name>
    <name type="common">Oomycete</name>
    <name type="synonym">Protoachlya hypogyna</name>
    <dbReference type="NCBI Taxonomy" id="1202772"/>
    <lineage>
        <taxon>Eukaryota</taxon>
        <taxon>Sar</taxon>
        <taxon>Stramenopiles</taxon>
        <taxon>Oomycota</taxon>
        <taxon>Saprolegniomycetes</taxon>
        <taxon>Saprolegniales</taxon>
        <taxon>Achlyaceae</taxon>
        <taxon>Achlya</taxon>
    </lineage>
</organism>
<feature type="region of interest" description="Disordered" evidence="1">
    <location>
        <begin position="118"/>
        <end position="140"/>
    </location>
</feature>
<dbReference type="GO" id="GO:0005576">
    <property type="term" value="C:extracellular region"/>
    <property type="evidence" value="ECO:0007669"/>
    <property type="project" value="InterPro"/>
</dbReference>
<name>A0A0A7CPE1_ACHHY</name>
<keyword evidence="2" id="KW-0732">Signal</keyword>
<dbReference type="EMBL" id="KM038927">
    <property type="protein sequence ID" value="AIG56388.1"/>
    <property type="molecule type" value="Genomic_DNA"/>
</dbReference>
<feature type="compositionally biased region" description="Polar residues" evidence="1">
    <location>
        <begin position="119"/>
        <end position="137"/>
    </location>
</feature>
<gene>
    <name evidence="4" type="ORF">ACHHYP_14321</name>
</gene>
<dbReference type="AlphaFoldDB" id="A0A0A7CPE1"/>
<proteinExistence type="predicted"/>
<dbReference type="EMBL" id="JNBR01002081">
    <property type="protein sequence ID" value="OQR83749.1"/>
    <property type="molecule type" value="Genomic_DNA"/>
</dbReference>
<evidence type="ECO:0000313" key="4">
    <source>
        <dbReference type="EMBL" id="OQR83749.1"/>
    </source>
</evidence>
<evidence type="ECO:0000313" key="3">
    <source>
        <dbReference type="EMBL" id="AIG56388.1"/>
    </source>
</evidence>